<proteinExistence type="predicted"/>
<evidence type="ECO:0000313" key="3">
    <source>
        <dbReference type="Proteomes" id="UP000019140"/>
    </source>
</evidence>
<keyword evidence="3" id="KW-1185">Reference proteome</keyword>
<dbReference type="EMBL" id="AZHX01001377">
    <property type="protein sequence ID" value="ETX03832.1"/>
    <property type="molecule type" value="Genomic_DNA"/>
</dbReference>
<dbReference type="InterPro" id="IPR057767">
    <property type="entry name" value="UGSC-like_dom"/>
</dbReference>
<dbReference type="Proteomes" id="UP000019140">
    <property type="component" value="Unassembled WGS sequence"/>
</dbReference>
<evidence type="ECO:0000313" key="2">
    <source>
        <dbReference type="EMBL" id="ETX03832.1"/>
    </source>
</evidence>
<reference evidence="2 3" key="1">
    <citation type="journal article" date="2014" name="Nature">
        <title>An environmental bacterial taxon with a large and distinct metabolic repertoire.</title>
        <authorList>
            <person name="Wilson M.C."/>
            <person name="Mori T."/>
            <person name="Ruckert C."/>
            <person name="Uria A.R."/>
            <person name="Helf M.J."/>
            <person name="Takada K."/>
            <person name="Gernert C."/>
            <person name="Steffens U.A."/>
            <person name="Heycke N."/>
            <person name="Schmitt S."/>
            <person name="Rinke C."/>
            <person name="Helfrich E.J."/>
            <person name="Brachmann A.O."/>
            <person name="Gurgui C."/>
            <person name="Wakimoto T."/>
            <person name="Kracht M."/>
            <person name="Crusemann M."/>
            <person name="Hentschel U."/>
            <person name="Abe I."/>
            <person name="Matsunaga S."/>
            <person name="Kalinowski J."/>
            <person name="Takeyama H."/>
            <person name="Piel J."/>
        </authorList>
    </citation>
    <scope>NUCLEOTIDE SEQUENCE [LARGE SCALE GENOMIC DNA]</scope>
    <source>
        <strain evidence="3">TSY2</strain>
    </source>
</reference>
<comment type="caution">
    <text evidence="2">The sequence shown here is derived from an EMBL/GenBank/DDBJ whole genome shotgun (WGS) entry which is preliminary data.</text>
</comment>
<organism evidence="2 3">
    <name type="scientific">Candidatus Entotheonella gemina</name>
    <dbReference type="NCBI Taxonomy" id="1429439"/>
    <lineage>
        <taxon>Bacteria</taxon>
        <taxon>Pseudomonadati</taxon>
        <taxon>Nitrospinota/Tectimicrobiota group</taxon>
        <taxon>Candidatus Tectimicrobiota</taxon>
        <taxon>Candidatus Entotheonellia</taxon>
        <taxon>Candidatus Entotheonellales</taxon>
        <taxon>Candidatus Entotheonellaceae</taxon>
        <taxon>Candidatus Entotheonella</taxon>
    </lineage>
</organism>
<dbReference type="Pfam" id="PF24696">
    <property type="entry name" value="UGSC"/>
    <property type="match status" value="1"/>
</dbReference>
<dbReference type="HOGENOM" id="CLU_179842_0_0_7"/>
<evidence type="ECO:0000259" key="1">
    <source>
        <dbReference type="Pfam" id="PF24696"/>
    </source>
</evidence>
<sequence length="99" mass="10902">MTHPKQKYQLVDPTTEPQVPAFVSAPRLTDLANKRVGFIDDSKENAKELLEEVEAVLRQRHGISSVEYHRKPSASKPADPAVVEAMAKTCDYVVVAIGS</sequence>
<dbReference type="AlphaFoldDB" id="W4M2I6"/>
<protein>
    <recommendedName>
        <fullName evidence="1">UGSC-like domain-containing protein</fullName>
    </recommendedName>
</protein>
<gene>
    <name evidence="2" type="ORF">ETSY2_32315</name>
</gene>
<feature type="domain" description="UGSC-like" evidence="1">
    <location>
        <begin position="10"/>
        <end position="98"/>
    </location>
</feature>
<accession>W4M2I6</accession>
<name>W4M2I6_9BACT</name>